<evidence type="ECO:0008006" key="3">
    <source>
        <dbReference type="Google" id="ProtNLM"/>
    </source>
</evidence>
<comment type="caution">
    <text evidence="1">The sequence shown here is derived from an EMBL/GenBank/DDBJ whole genome shotgun (WGS) entry which is preliminary data.</text>
</comment>
<keyword evidence="2" id="KW-1185">Reference proteome</keyword>
<organism evidence="1 2">
    <name type="scientific">Roseicella aerolata</name>
    <dbReference type="NCBI Taxonomy" id="2883479"/>
    <lineage>
        <taxon>Bacteria</taxon>
        <taxon>Pseudomonadati</taxon>
        <taxon>Pseudomonadota</taxon>
        <taxon>Alphaproteobacteria</taxon>
        <taxon>Acetobacterales</taxon>
        <taxon>Roseomonadaceae</taxon>
        <taxon>Roseicella</taxon>
    </lineage>
</organism>
<dbReference type="EMBL" id="JAJAQI010000001">
    <property type="protein sequence ID" value="MCB4820180.1"/>
    <property type="molecule type" value="Genomic_DNA"/>
</dbReference>
<dbReference type="Proteomes" id="UP001139311">
    <property type="component" value="Unassembled WGS sequence"/>
</dbReference>
<protein>
    <recommendedName>
        <fullName evidence="3">DUF2892 domain-containing protein</fullName>
    </recommendedName>
</protein>
<evidence type="ECO:0000313" key="1">
    <source>
        <dbReference type="EMBL" id="MCB4820180.1"/>
    </source>
</evidence>
<accession>A0A9X1L8E1</accession>
<name>A0A9X1L8E1_9PROT</name>
<reference evidence="1" key="1">
    <citation type="submission" date="2021-10" db="EMBL/GenBank/DDBJ databases">
        <title>Roseicella aerolatum sp. nov., isolated from aerosols of e-waste dismantling site.</title>
        <authorList>
            <person name="Qin T."/>
        </authorList>
    </citation>
    <scope>NUCLEOTIDE SEQUENCE</scope>
    <source>
        <strain evidence="1">GB24</strain>
    </source>
</reference>
<dbReference type="Gene3D" id="6.10.140.1340">
    <property type="match status" value="1"/>
</dbReference>
<sequence>MPTLPATTARVRRSTSETVNRRIADRMVRDVAFHAAHPALIDRRLAELDREWDTERTLEANAATLALGGTVLGILEDRRFLALPVLVTAFLLQHALQGWCPPLPVIRRLGVRTAAEINRERTALKALRGDFGPVAAASGDPRSRAEAALRAAA</sequence>
<proteinExistence type="predicted"/>
<evidence type="ECO:0000313" key="2">
    <source>
        <dbReference type="Proteomes" id="UP001139311"/>
    </source>
</evidence>
<dbReference type="RefSeq" id="WP_226603043.1">
    <property type="nucleotide sequence ID" value="NZ_JAJAQI010000001.1"/>
</dbReference>
<dbReference type="AlphaFoldDB" id="A0A9X1L8E1"/>
<gene>
    <name evidence="1" type="ORF">LHA35_00360</name>
</gene>